<dbReference type="GO" id="GO:0042391">
    <property type="term" value="P:regulation of membrane potential"/>
    <property type="evidence" value="ECO:0007669"/>
    <property type="project" value="TreeGrafter"/>
</dbReference>
<feature type="compositionally biased region" description="Polar residues" evidence="13">
    <location>
        <begin position="936"/>
        <end position="947"/>
    </location>
</feature>
<dbReference type="InterPro" id="IPR018490">
    <property type="entry name" value="cNMP-bd_dom_sf"/>
</dbReference>
<dbReference type="FunFam" id="2.60.120.10:FF:000011">
    <property type="entry name" value="Potassium channel, voltage-gated eag-related subfamily H, member 7"/>
    <property type="match status" value="1"/>
</dbReference>
<keyword evidence="3" id="KW-1003">Cell membrane</keyword>
<evidence type="ECO:0000256" key="4">
    <source>
        <dbReference type="ARBA" id="ARBA00022538"/>
    </source>
</evidence>
<evidence type="ECO:0000256" key="11">
    <source>
        <dbReference type="ARBA" id="ARBA00023136"/>
    </source>
</evidence>
<dbReference type="Gene3D" id="1.10.1200.260">
    <property type="match status" value="1"/>
</dbReference>
<keyword evidence="6" id="KW-0631">Potassium channel</keyword>
<keyword evidence="9 14" id="KW-1133">Transmembrane helix</keyword>
<dbReference type="InterPro" id="IPR005821">
    <property type="entry name" value="Ion_trans_dom"/>
</dbReference>
<evidence type="ECO:0000256" key="12">
    <source>
        <dbReference type="ARBA" id="ARBA00023303"/>
    </source>
</evidence>
<feature type="transmembrane region" description="Helical" evidence="14">
    <location>
        <begin position="49"/>
        <end position="70"/>
    </location>
</feature>
<dbReference type="PROSITE" id="PS50042">
    <property type="entry name" value="CNMP_BINDING_3"/>
    <property type="match status" value="1"/>
</dbReference>
<dbReference type="PRINTS" id="PR01470">
    <property type="entry name" value="ERGCHANNEL"/>
</dbReference>
<name>A0AAN9TGK1_9HEMI</name>
<dbReference type="InterPro" id="IPR003938">
    <property type="entry name" value="K_chnl_volt-dep_EAG/ELK/ERG"/>
</dbReference>
<keyword evidence="17" id="KW-1185">Reference proteome</keyword>
<evidence type="ECO:0000256" key="10">
    <source>
        <dbReference type="ARBA" id="ARBA00023065"/>
    </source>
</evidence>
<dbReference type="InterPro" id="IPR014710">
    <property type="entry name" value="RmlC-like_jellyroll"/>
</dbReference>
<feature type="transmembrane region" description="Helical" evidence="14">
    <location>
        <begin position="275"/>
        <end position="296"/>
    </location>
</feature>
<dbReference type="GO" id="GO:0034702">
    <property type="term" value="C:monoatomic ion channel complex"/>
    <property type="evidence" value="ECO:0007669"/>
    <property type="project" value="UniProtKB-KW"/>
</dbReference>
<dbReference type="SMART" id="SM00100">
    <property type="entry name" value="cNMP"/>
    <property type="match status" value="1"/>
</dbReference>
<dbReference type="PRINTS" id="PR01463">
    <property type="entry name" value="EAGCHANLFMLY"/>
</dbReference>
<keyword evidence="5 14" id="KW-0812">Transmembrane</keyword>
<feature type="region of interest" description="Disordered" evidence="13">
    <location>
        <begin position="885"/>
        <end position="947"/>
    </location>
</feature>
<proteinExistence type="predicted"/>
<feature type="region of interest" description="Disordered" evidence="13">
    <location>
        <begin position="1025"/>
        <end position="1045"/>
    </location>
</feature>
<comment type="subcellular location">
    <subcellularLocation>
        <location evidence="1">Cell membrane</location>
        <topology evidence="1">Multi-pass membrane protein</topology>
    </subcellularLocation>
</comment>
<dbReference type="GO" id="GO:0005242">
    <property type="term" value="F:inward rectifier potassium channel activity"/>
    <property type="evidence" value="ECO:0007669"/>
    <property type="project" value="TreeGrafter"/>
</dbReference>
<reference evidence="16 17" key="1">
    <citation type="submission" date="2024-03" db="EMBL/GenBank/DDBJ databases">
        <title>Adaptation during the transition from Ophiocordyceps entomopathogen to insect associate is accompanied by gene loss and intensified selection.</title>
        <authorList>
            <person name="Ward C.M."/>
            <person name="Onetto C.A."/>
            <person name="Borneman A.R."/>
        </authorList>
    </citation>
    <scope>NUCLEOTIDE SEQUENCE [LARGE SCALE GENOMIC DNA]</scope>
    <source>
        <strain evidence="16">AWRI1</strain>
        <tissue evidence="16">Single Adult Female</tissue>
    </source>
</reference>
<dbReference type="InterPro" id="IPR000595">
    <property type="entry name" value="cNMP-bd_dom"/>
</dbReference>
<keyword evidence="11 14" id="KW-0472">Membrane</keyword>
<keyword evidence="12" id="KW-0407">Ion channel</keyword>
<dbReference type="FunFam" id="1.10.287.70:FF:000020">
    <property type="entry name" value="Potassium channel, voltage-gated eag-related subfamily H, member 7"/>
    <property type="match status" value="1"/>
</dbReference>
<dbReference type="Proteomes" id="UP001367676">
    <property type="component" value="Unassembled WGS sequence"/>
</dbReference>
<evidence type="ECO:0000256" key="3">
    <source>
        <dbReference type="ARBA" id="ARBA00022475"/>
    </source>
</evidence>
<dbReference type="FunFam" id="1.10.1200.260:FF:000001">
    <property type="entry name" value="Potassium voltage-gated channel subfamily H member 7"/>
    <property type="match status" value="1"/>
</dbReference>
<comment type="caution">
    <text evidence="16">The sequence shown here is derived from an EMBL/GenBank/DDBJ whole genome shotgun (WGS) entry which is preliminary data.</text>
</comment>
<evidence type="ECO:0000256" key="8">
    <source>
        <dbReference type="ARBA" id="ARBA00022958"/>
    </source>
</evidence>
<feature type="domain" description="Cyclic nucleotide-binding" evidence="15">
    <location>
        <begin position="406"/>
        <end position="506"/>
    </location>
</feature>
<dbReference type="PANTHER" id="PTHR10217:SF548">
    <property type="entry name" value="GH12235P"/>
    <property type="match status" value="1"/>
</dbReference>
<evidence type="ECO:0000256" key="14">
    <source>
        <dbReference type="SAM" id="Phobius"/>
    </source>
</evidence>
<evidence type="ECO:0000256" key="2">
    <source>
        <dbReference type="ARBA" id="ARBA00022448"/>
    </source>
</evidence>
<feature type="transmembrane region" description="Helical" evidence="14">
    <location>
        <begin position="205"/>
        <end position="229"/>
    </location>
</feature>
<dbReference type="Pfam" id="PF00520">
    <property type="entry name" value="Ion_trans"/>
    <property type="match status" value="1"/>
</dbReference>
<evidence type="ECO:0000256" key="9">
    <source>
        <dbReference type="ARBA" id="ARBA00022989"/>
    </source>
</evidence>
<dbReference type="AlphaFoldDB" id="A0AAN9TGK1"/>
<dbReference type="InterPro" id="IPR003967">
    <property type="entry name" value="K_chnl_volt-dep_ERG"/>
</dbReference>
<evidence type="ECO:0000256" key="5">
    <source>
        <dbReference type="ARBA" id="ARBA00022692"/>
    </source>
</evidence>
<dbReference type="SUPFAM" id="SSF51206">
    <property type="entry name" value="cAMP-binding domain-like"/>
    <property type="match status" value="1"/>
</dbReference>
<accession>A0AAN9TGK1</accession>
<evidence type="ECO:0000313" key="16">
    <source>
        <dbReference type="EMBL" id="KAK7572063.1"/>
    </source>
</evidence>
<organism evidence="16 17">
    <name type="scientific">Parthenolecanium corni</name>
    <dbReference type="NCBI Taxonomy" id="536013"/>
    <lineage>
        <taxon>Eukaryota</taxon>
        <taxon>Metazoa</taxon>
        <taxon>Ecdysozoa</taxon>
        <taxon>Arthropoda</taxon>
        <taxon>Hexapoda</taxon>
        <taxon>Insecta</taxon>
        <taxon>Pterygota</taxon>
        <taxon>Neoptera</taxon>
        <taxon>Paraneoptera</taxon>
        <taxon>Hemiptera</taxon>
        <taxon>Sternorrhyncha</taxon>
        <taxon>Coccoidea</taxon>
        <taxon>Coccidae</taxon>
        <taxon>Parthenolecanium</taxon>
    </lineage>
</organism>
<evidence type="ECO:0000256" key="13">
    <source>
        <dbReference type="SAM" id="MobiDB-lite"/>
    </source>
</evidence>
<evidence type="ECO:0000256" key="1">
    <source>
        <dbReference type="ARBA" id="ARBA00004651"/>
    </source>
</evidence>
<dbReference type="CDD" id="cd00038">
    <property type="entry name" value="CAP_ED"/>
    <property type="match status" value="1"/>
</dbReference>
<keyword evidence="2" id="KW-0813">Transport</keyword>
<evidence type="ECO:0000256" key="7">
    <source>
        <dbReference type="ARBA" id="ARBA00022882"/>
    </source>
</evidence>
<keyword evidence="10" id="KW-0406">Ion transport</keyword>
<feature type="transmembrane region" description="Helical" evidence="14">
    <location>
        <begin position="91"/>
        <end position="110"/>
    </location>
</feature>
<evidence type="ECO:0000259" key="15">
    <source>
        <dbReference type="PROSITE" id="PS50042"/>
    </source>
</evidence>
<keyword evidence="8" id="KW-0630">Potassium</keyword>
<gene>
    <name evidence="16" type="ORF">V9T40_014535</name>
</gene>
<dbReference type="Pfam" id="PF00027">
    <property type="entry name" value="cNMP_binding"/>
    <property type="match status" value="1"/>
</dbReference>
<keyword evidence="4" id="KW-0633">Potassium transport</keyword>
<feature type="compositionally biased region" description="Polar residues" evidence="13">
    <location>
        <begin position="1027"/>
        <end position="1045"/>
    </location>
</feature>
<evidence type="ECO:0000313" key="17">
    <source>
        <dbReference type="Proteomes" id="UP001367676"/>
    </source>
</evidence>
<dbReference type="InterPro" id="IPR050818">
    <property type="entry name" value="KCNH_animal-type"/>
</dbReference>
<dbReference type="GO" id="GO:0005886">
    <property type="term" value="C:plasma membrane"/>
    <property type="evidence" value="ECO:0007669"/>
    <property type="project" value="UniProtKB-SubCell"/>
</dbReference>
<dbReference type="PANTHER" id="PTHR10217">
    <property type="entry name" value="VOLTAGE AND LIGAND GATED POTASSIUM CHANNEL"/>
    <property type="match status" value="1"/>
</dbReference>
<keyword evidence="7" id="KW-0851">Voltage-gated channel</keyword>
<evidence type="ECO:0000256" key="6">
    <source>
        <dbReference type="ARBA" id="ARBA00022826"/>
    </source>
</evidence>
<dbReference type="SUPFAM" id="SSF81324">
    <property type="entry name" value="Voltage-gated potassium channels"/>
    <property type="match status" value="1"/>
</dbReference>
<dbReference type="Gene3D" id="2.60.120.10">
    <property type="entry name" value="Jelly Rolls"/>
    <property type="match status" value="1"/>
</dbReference>
<protein>
    <recommendedName>
        <fullName evidence="15">Cyclic nucleotide-binding domain-containing protein</fullName>
    </recommendedName>
</protein>
<sequence length="1045" mass="117040">MEFNSEFASPLKTVLSLGADILPEYTLQSPRIHKWTILHYSPFKAVWDWIILLLVMYTAIFTPYVAAFLLHEPSYIQSIYSNNHRGLSDSMTIIDFIVDVTFVVDILINFRTTYVNRNDEVVSHPGKIAFHYLRGWFLIDLVAAIPFDVLVEGSKSSNNRPEPLGSNATNTTDETTTLIGLLKTARLLRLVRVARKIDRYSEYGAAVLLLLMATFALVAHWLACIWYAIAITEKRGDSSKSVGWLDSLANDTHEYYAEDDIHGLKSGGPTMRSRYITALYFTFSCLTSVGFGNVAANTDFEKVFTICVMLVGSLMYASIFGNVSAIIQRLYSGTARYHTQMLRVREFIRFHQIPNPLKQRLEEYFQHAWTYTNGIDMNSVLKAFPECLQADICLHLNRNLLKNCSAFSGASPGCLRALSLKFKTTHAPPGDTLVHRGDVLISLYFISRGSIEILKDDVVMAILGKNDIFGENPCHHTTIGKSSCNVRALTYCDLHKIHRDDLLDVLEMYPEFYQSFSENLEITFYMRDEDQQGVDPRKRRFLIKPRSRSSSHEVGVGCEDGAGAVNIDLDISNSQSHRFHRETNSIDNSGVGDFQRENDEVPTECSNCEKCSGHGILEFSTDKAGTDVTPLNLEFPETCHSRSTINSITGVLSQLKRSLTDLRTHAMGQKSASHDDDEYSQSGCSAAVDLRIKRSSSSQNFNYFLASPPELFSENEPLLENQVFAPESAEPTPKHECPESFRGSRQIFPQETSFEPHTHSPSLSENVSNISGAQLSTSAAQYTSPLSLSPLHSTSVLHNLPFIHDRIESFELMVFLPYYRIDKSIEHALNVSASACSHCGSTKSEIDLHDRIDQVSRQLENLERSVSTDIRLILSLLTQQSSPVVPDINLPSHDAPLRLPRAPVTRSYSNSSHENMRHRQKPCFRSSSQDESKSSTTMQEGSSSNFLNVDTSLATSKRSLSQPVNLSQFPTKCNQDFPKNTSIISEADNASRKRKHFAENPSLASEDTTVGEYLPLAPLAKLDSLQEMDSFSNENGQTKTSKSQL</sequence>
<dbReference type="EMBL" id="JBBCAQ010000038">
    <property type="protein sequence ID" value="KAK7572063.1"/>
    <property type="molecule type" value="Genomic_DNA"/>
</dbReference>
<feature type="transmembrane region" description="Helical" evidence="14">
    <location>
        <begin position="303"/>
        <end position="327"/>
    </location>
</feature>
<dbReference type="Gene3D" id="1.10.287.70">
    <property type="match status" value="1"/>
</dbReference>